<organism evidence="4 5">
    <name type="scientific">Dillenia turbinata</name>
    <dbReference type="NCBI Taxonomy" id="194707"/>
    <lineage>
        <taxon>Eukaryota</taxon>
        <taxon>Viridiplantae</taxon>
        <taxon>Streptophyta</taxon>
        <taxon>Embryophyta</taxon>
        <taxon>Tracheophyta</taxon>
        <taxon>Spermatophyta</taxon>
        <taxon>Magnoliopsida</taxon>
        <taxon>eudicotyledons</taxon>
        <taxon>Gunneridae</taxon>
        <taxon>Pentapetalae</taxon>
        <taxon>Dilleniales</taxon>
        <taxon>Dilleniaceae</taxon>
        <taxon>Dillenia</taxon>
    </lineage>
</organism>
<sequence length="502" mass="56309">MTLPLHRSLHTQLLLYTEQRKLKAGALLHSLLIKTGWSSSTFLSNALINFYAKCEKFSQAHLKFEEIENKDVVSYNCIINGFSQMGPKGSSSTRVMDPFRKMQAETEIFPNPHTFAGVFAAASNSCIRPSEFTLVGVLNACSDICAIQEGKQVHAFVLKLGFELQIYVMSAVVDMYAKCGSIADARMGFNHLPEADLVLWTSMISGCVQNGENEEALALYGKMEMEGILPNELTLASVLRACSSLAALEQGKQVHAHAIKYGYGLEIPIGSALSTMYAKCGSLDDGNFVFRMMPSRDVVSWNAMISGLSQNGLANWTHPYLLQVMAFIHKASLLDADVVVELHWDALQNEMGLIATDICSIGDDVAIFACHHVGRIYATIVVTPTELETFFRRSISYFFIRRSMSYYVKLLLILCLPHSWIIFSFLDSKVRALQENICEAFPQFCMHCTELVKKLAMTKGLTQFEYSRFHQTVHSFVHFWYSLKSPVQTWPLCSECLCFFPD</sequence>
<feature type="repeat" description="PPR" evidence="2">
    <location>
        <begin position="196"/>
        <end position="230"/>
    </location>
</feature>
<dbReference type="Pfam" id="PF13041">
    <property type="entry name" value="PPR_2"/>
    <property type="match status" value="1"/>
</dbReference>
<dbReference type="InterPro" id="IPR002885">
    <property type="entry name" value="PPR_rpt"/>
</dbReference>
<dbReference type="PROSITE" id="PS51375">
    <property type="entry name" value="PPR"/>
    <property type="match status" value="1"/>
</dbReference>
<keyword evidence="1" id="KW-0677">Repeat</keyword>
<proteinExistence type="predicted"/>
<evidence type="ECO:0000256" key="3">
    <source>
        <dbReference type="SAM" id="Phobius"/>
    </source>
</evidence>
<dbReference type="InterPro" id="IPR011990">
    <property type="entry name" value="TPR-like_helical_dom_sf"/>
</dbReference>
<dbReference type="Gene3D" id="1.25.40.10">
    <property type="entry name" value="Tetratricopeptide repeat domain"/>
    <property type="match status" value="2"/>
</dbReference>
<dbReference type="EMBL" id="JBAMMX010000028">
    <property type="protein sequence ID" value="KAK6911305.1"/>
    <property type="molecule type" value="Genomic_DNA"/>
</dbReference>
<dbReference type="GO" id="GO:0009451">
    <property type="term" value="P:RNA modification"/>
    <property type="evidence" value="ECO:0007669"/>
    <property type="project" value="InterPro"/>
</dbReference>
<feature type="transmembrane region" description="Helical" evidence="3">
    <location>
        <begin position="406"/>
        <end position="426"/>
    </location>
</feature>
<keyword evidence="5" id="KW-1185">Reference proteome</keyword>
<name>A0AAN8U9G3_9MAGN</name>
<dbReference type="AlphaFoldDB" id="A0AAN8U9G3"/>
<dbReference type="PANTHER" id="PTHR47926">
    <property type="entry name" value="PENTATRICOPEPTIDE REPEAT-CONTAINING PROTEIN"/>
    <property type="match status" value="1"/>
</dbReference>
<comment type="caution">
    <text evidence="4">The sequence shown here is derived from an EMBL/GenBank/DDBJ whole genome shotgun (WGS) entry which is preliminary data.</text>
</comment>
<keyword evidence="3" id="KW-0472">Membrane</keyword>
<dbReference type="FunFam" id="1.25.40.10:FF:000687">
    <property type="entry name" value="Pentatricopeptide repeat-containing protein At4g33170"/>
    <property type="match status" value="1"/>
</dbReference>
<evidence type="ECO:0000313" key="5">
    <source>
        <dbReference type="Proteomes" id="UP001370490"/>
    </source>
</evidence>
<dbReference type="NCBIfam" id="TIGR00756">
    <property type="entry name" value="PPR"/>
    <property type="match status" value="1"/>
</dbReference>
<evidence type="ECO:0000256" key="2">
    <source>
        <dbReference type="PROSITE-ProRule" id="PRU00708"/>
    </source>
</evidence>
<dbReference type="PANTHER" id="PTHR47926:SF347">
    <property type="entry name" value="PENTATRICOPEPTIDE REPEAT-CONTAINING PROTEIN"/>
    <property type="match status" value="1"/>
</dbReference>
<protein>
    <submittedName>
        <fullName evidence="4">Pentatricopeptide repeat</fullName>
    </submittedName>
</protein>
<reference evidence="4 5" key="1">
    <citation type="submission" date="2023-12" db="EMBL/GenBank/DDBJ databases">
        <title>A high-quality genome assembly for Dillenia turbinata (Dilleniales).</title>
        <authorList>
            <person name="Chanderbali A."/>
        </authorList>
    </citation>
    <scope>NUCLEOTIDE SEQUENCE [LARGE SCALE GENOMIC DNA]</scope>
    <source>
        <strain evidence="4">LSX21</strain>
        <tissue evidence="4">Leaf</tissue>
    </source>
</reference>
<dbReference type="Pfam" id="PF01535">
    <property type="entry name" value="PPR"/>
    <property type="match status" value="1"/>
</dbReference>
<dbReference type="GO" id="GO:0003723">
    <property type="term" value="F:RNA binding"/>
    <property type="evidence" value="ECO:0007669"/>
    <property type="project" value="InterPro"/>
</dbReference>
<keyword evidence="3" id="KW-1133">Transmembrane helix</keyword>
<evidence type="ECO:0000256" key="1">
    <source>
        <dbReference type="ARBA" id="ARBA00022737"/>
    </source>
</evidence>
<accession>A0AAN8U9G3</accession>
<dbReference type="Proteomes" id="UP001370490">
    <property type="component" value="Unassembled WGS sequence"/>
</dbReference>
<evidence type="ECO:0000313" key="4">
    <source>
        <dbReference type="EMBL" id="KAK6911305.1"/>
    </source>
</evidence>
<keyword evidence="3" id="KW-0812">Transmembrane</keyword>
<gene>
    <name evidence="4" type="ORF">RJ641_023398</name>
</gene>
<dbReference type="InterPro" id="IPR046960">
    <property type="entry name" value="PPR_At4g14850-like_plant"/>
</dbReference>